<dbReference type="InterPro" id="IPR010177">
    <property type="entry name" value="Paired_CXXCH_1"/>
</dbReference>
<dbReference type="SUPFAM" id="SSF48695">
    <property type="entry name" value="Multiheme cytochromes"/>
    <property type="match status" value="1"/>
</dbReference>
<reference evidence="3" key="2">
    <citation type="submission" date="2021-08" db="EMBL/GenBank/DDBJ databases">
        <authorList>
            <person name="Dalcin Martins P."/>
        </authorList>
    </citation>
    <scope>NUCLEOTIDE SEQUENCE</scope>
    <source>
        <strain evidence="3">MAG_39</strain>
    </source>
</reference>
<dbReference type="InterPro" id="IPR020015">
    <property type="entry name" value="Decahaem_cyt-c_DmsE"/>
</dbReference>
<dbReference type="AlphaFoldDB" id="A0A953LZ89"/>
<comment type="caution">
    <text evidence="3">The sequence shown here is derived from an EMBL/GenBank/DDBJ whole genome shotgun (WGS) entry which is preliminary data.</text>
</comment>
<feature type="domain" description="Doubled CXXCH motif" evidence="2">
    <location>
        <begin position="220"/>
        <end position="258"/>
    </location>
</feature>
<sequence>MRKLFPLATIFLVFLCVFLSITFFQKGAEGSAGFVGAAVCKNCHEPYYNSYMESLHAKKEIPNSPATKQECETCHGPAVKHLEAGGGRGSGRLNFGKSADAEMKSSKCLSCHGDSKHLASWNLSKHQSAGVSCDKCHEVHGNKYRNLKASEPELCYGCHRDIRFEANKQSHHPIREGKVSCSACHNSHGSFGEKMIKADSVNELCYKCHADKRGPYMWEHPPVEENCMSCHTAHGSNHSKLLVSKTPQLCQSCHDWSRHPGTPYTKADAFTSSIGAAPSNKLVSRNCQNCHTNIHGSNGPGTHGLRFVR</sequence>
<gene>
    <name evidence="3" type="ORF">K8I29_03455</name>
</gene>
<evidence type="ECO:0000313" key="4">
    <source>
        <dbReference type="Proteomes" id="UP000705867"/>
    </source>
</evidence>
<dbReference type="InterPro" id="IPR051829">
    <property type="entry name" value="Multiheme_Cytochr_ET"/>
</dbReference>
<dbReference type="PANTHER" id="PTHR35038">
    <property type="entry name" value="DISSIMILATORY SULFITE REDUCTASE SIRA"/>
    <property type="match status" value="1"/>
</dbReference>
<keyword evidence="1" id="KW-0732">Signal</keyword>
<evidence type="ECO:0000256" key="1">
    <source>
        <dbReference type="ARBA" id="ARBA00022729"/>
    </source>
</evidence>
<dbReference type="PANTHER" id="PTHR35038:SF6">
    <property type="entry name" value="SURFACE LOCALIZED DECAHEME CYTOCHROME C LIPOPROTEIN"/>
    <property type="match status" value="1"/>
</dbReference>
<evidence type="ECO:0000313" key="3">
    <source>
        <dbReference type="EMBL" id="MBZ0155254.1"/>
    </source>
</evidence>
<dbReference type="Proteomes" id="UP000705867">
    <property type="component" value="Unassembled WGS sequence"/>
</dbReference>
<dbReference type="Gene3D" id="1.10.287.3080">
    <property type="match status" value="1"/>
</dbReference>
<proteinExistence type="predicted"/>
<evidence type="ECO:0000259" key="2">
    <source>
        <dbReference type="Pfam" id="PF09699"/>
    </source>
</evidence>
<protein>
    <submittedName>
        <fullName evidence="3">DmsE family decaheme c-type cytochrome</fullName>
    </submittedName>
</protein>
<organism evidence="3 4">
    <name type="scientific">Candidatus Nitrobium versatile</name>
    <dbReference type="NCBI Taxonomy" id="2884831"/>
    <lineage>
        <taxon>Bacteria</taxon>
        <taxon>Pseudomonadati</taxon>
        <taxon>Nitrospirota</taxon>
        <taxon>Nitrospiria</taxon>
        <taxon>Nitrospirales</taxon>
        <taxon>Nitrospiraceae</taxon>
        <taxon>Candidatus Nitrobium</taxon>
    </lineage>
</organism>
<name>A0A953LZ89_9BACT</name>
<dbReference type="InterPro" id="IPR036280">
    <property type="entry name" value="Multihaem_cyt_sf"/>
</dbReference>
<dbReference type="Pfam" id="PF09699">
    <property type="entry name" value="Paired_CXXCH_1"/>
    <property type="match status" value="3"/>
</dbReference>
<feature type="domain" description="Doubled CXXCH motif" evidence="2">
    <location>
        <begin position="171"/>
        <end position="213"/>
    </location>
</feature>
<dbReference type="EMBL" id="JAIOIV010000028">
    <property type="protein sequence ID" value="MBZ0155254.1"/>
    <property type="molecule type" value="Genomic_DNA"/>
</dbReference>
<reference evidence="3" key="1">
    <citation type="journal article" date="2021" name="bioRxiv">
        <title>Unraveling nitrogen, sulfur and carbon metabolic pathways and microbial community transcriptional responses to substrate deprivation and toxicity stresses in a bioreactor mimicking anoxic brackish coastal sediment conditions.</title>
        <authorList>
            <person name="Martins P.D."/>
            <person name="Echeveste M.J."/>
            <person name="Arshad A."/>
            <person name="Kurth J."/>
            <person name="Ouboter H."/>
            <person name="Jetten M.S.M."/>
            <person name="Welte C.U."/>
        </authorList>
    </citation>
    <scope>NUCLEOTIDE SEQUENCE</scope>
    <source>
        <strain evidence="3">MAG_39</strain>
    </source>
</reference>
<dbReference type="GO" id="GO:0016491">
    <property type="term" value="F:oxidoreductase activity"/>
    <property type="evidence" value="ECO:0007669"/>
    <property type="project" value="TreeGrafter"/>
</dbReference>
<dbReference type="Gene3D" id="3.90.10.10">
    <property type="entry name" value="Cytochrome C3"/>
    <property type="match status" value="2"/>
</dbReference>
<dbReference type="NCBIfam" id="TIGR03508">
    <property type="entry name" value="decahem_SO"/>
    <property type="match status" value="1"/>
</dbReference>
<accession>A0A953LZ89</accession>
<feature type="domain" description="Doubled CXXCH motif" evidence="2">
    <location>
        <begin position="131"/>
        <end position="162"/>
    </location>
</feature>
<dbReference type="NCBIfam" id="TIGR01905">
    <property type="entry name" value="paired_CXXCH_1"/>
    <property type="match status" value="3"/>
</dbReference>